<protein>
    <submittedName>
        <fullName evidence="2">DSBA oxidoreductase</fullName>
    </submittedName>
</protein>
<dbReference type="SUPFAM" id="SSF52833">
    <property type="entry name" value="Thioredoxin-like"/>
    <property type="match status" value="1"/>
</dbReference>
<dbReference type="EMBL" id="JHEH01000007">
    <property type="protein sequence ID" value="KEP70168.1"/>
    <property type="molecule type" value="Genomic_DNA"/>
</dbReference>
<gene>
    <name evidence="2" type="ORF">DL1_18740</name>
</gene>
<dbReference type="RefSeq" id="WP_051693420.1">
    <property type="nucleotide sequence ID" value="NZ_FOVB01000001.1"/>
</dbReference>
<dbReference type="STRING" id="1185766.SAMN05216224_101407"/>
<dbReference type="Gene3D" id="3.40.30.10">
    <property type="entry name" value="Glutaredoxin"/>
    <property type="match status" value="1"/>
</dbReference>
<sequence length="144" mass="15401">MKDWPIFGAPSVYAAQLVPGAQKLGGYKTALAALMATADRLSYAQIDNALAAVGIDLKEAETRYKSDRKKIDALLIRNAQQATANGLQGTPAYIIGRGIHPGAVDAKTRRSAIRAAHASCRDPDLHARADRDETTFHIHGVIAP</sequence>
<dbReference type="Pfam" id="PF01323">
    <property type="entry name" value="DSBA"/>
    <property type="match status" value="1"/>
</dbReference>
<keyword evidence="3" id="KW-1185">Reference proteome</keyword>
<name>A0A074TMF5_9RHOB</name>
<evidence type="ECO:0000259" key="1">
    <source>
        <dbReference type="Pfam" id="PF01323"/>
    </source>
</evidence>
<dbReference type="OrthoDB" id="9780147at2"/>
<reference evidence="2 3" key="1">
    <citation type="submission" date="2014-03" db="EMBL/GenBank/DDBJ databases">
        <title>The draft genome sequence of Thioclava dalianensis DLFJ1-1.</title>
        <authorList>
            <person name="Lai Q."/>
            <person name="Shao Z."/>
        </authorList>
    </citation>
    <scope>NUCLEOTIDE SEQUENCE [LARGE SCALE GENOMIC DNA]</scope>
    <source>
        <strain evidence="2 3">DLFJ1-1</strain>
    </source>
</reference>
<proteinExistence type="predicted"/>
<dbReference type="InterPro" id="IPR001853">
    <property type="entry name" value="DSBA-like_thioredoxin_dom"/>
</dbReference>
<evidence type="ECO:0000313" key="2">
    <source>
        <dbReference type="EMBL" id="KEP70168.1"/>
    </source>
</evidence>
<feature type="domain" description="DSBA-like thioredoxin" evidence="1">
    <location>
        <begin position="26"/>
        <end position="113"/>
    </location>
</feature>
<dbReference type="Proteomes" id="UP000027725">
    <property type="component" value="Unassembled WGS sequence"/>
</dbReference>
<evidence type="ECO:0000313" key="3">
    <source>
        <dbReference type="Proteomes" id="UP000027725"/>
    </source>
</evidence>
<organism evidence="2 3">
    <name type="scientific">Thioclava dalianensis</name>
    <dbReference type="NCBI Taxonomy" id="1185766"/>
    <lineage>
        <taxon>Bacteria</taxon>
        <taxon>Pseudomonadati</taxon>
        <taxon>Pseudomonadota</taxon>
        <taxon>Alphaproteobacteria</taxon>
        <taxon>Rhodobacterales</taxon>
        <taxon>Paracoccaceae</taxon>
        <taxon>Thioclava</taxon>
    </lineage>
</organism>
<dbReference type="eggNOG" id="COG1651">
    <property type="taxonomic scope" value="Bacteria"/>
</dbReference>
<dbReference type="GO" id="GO:0016491">
    <property type="term" value="F:oxidoreductase activity"/>
    <property type="evidence" value="ECO:0007669"/>
    <property type="project" value="InterPro"/>
</dbReference>
<comment type="caution">
    <text evidence="2">The sequence shown here is derived from an EMBL/GenBank/DDBJ whole genome shotgun (WGS) entry which is preliminary data.</text>
</comment>
<accession>A0A074TMF5</accession>
<dbReference type="AlphaFoldDB" id="A0A074TMF5"/>
<dbReference type="InterPro" id="IPR036249">
    <property type="entry name" value="Thioredoxin-like_sf"/>
</dbReference>